<dbReference type="RefSeq" id="WP_151568784.1">
    <property type="nucleotide sequence ID" value="NZ_WBMT01000026.1"/>
</dbReference>
<dbReference type="EMBL" id="WBMT01000026">
    <property type="protein sequence ID" value="KAB2341375.1"/>
    <property type="molecule type" value="Genomic_DNA"/>
</dbReference>
<comment type="caution">
    <text evidence="2">The sequence shown here is derived from an EMBL/GenBank/DDBJ whole genome shotgun (WGS) entry which is preliminary data.</text>
</comment>
<feature type="region of interest" description="Disordered" evidence="1">
    <location>
        <begin position="29"/>
        <end position="54"/>
    </location>
</feature>
<dbReference type="AlphaFoldDB" id="A0A6H9YK09"/>
<organism evidence="2 3">
    <name type="scientific">Actinomadura rudentiformis</name>
    <dbReference type="NCBI Taxonomy" id="359158"/>
    <lineage>
        <taxon>Bacteria</taxon>
        <taxon>Bacillati</taxon>
        <taxon>Actinomycetota</taxon>
        <taxon>Actinomycetes</taxon>
        <taxon>Streptosporangiales</taxon>
        <taxon>Thermomonosporaceae</taxon>
        <taxon>Actinomadura</taxon>
    </lineage>
</organism>
<evidence type="ECO:0000313" key="2">
    <source>
        <dbReference type="EMBL" id="KAB2341375.1"/>
    </source>
</evidence>
<reference evidence="2 3" key="1">
    <citation type="submission" date="2019-09" db="EMBL/GenBank/DDBJ databases">
        <title>Actinomadura physcomitrii sp. nov., a novel actinomycete isolated from moss [Physcomitrium sphaericum (Ludw) Fuernr].</title>
        <authorList>
            <person name="Zhuang X."/>
            <person name="Liu C."/>
        </authorList>
    </citation>
    <scope>NUCLEOTIDE SEQUENCE [LARGE SCALE GENOMIC DNA]</scope>
    <source>
        <strain evidence="2 3">HMC1</strain>
    </source>
</reference>
<gene>
    <name evidence="2" type="ORF">F8566_42470</name>
</gene>
<sequence length="215" mass="21856">MRRTGPLLALLAGLAVLIITGTTVLVRTVSSDREPGESPPPPLTATTAAPAPPPIPQSANATFASRVSGSRAVVALTVKGSNAIAYVCDGRSVEAWLRGKVYPEGLIRLQGKKGILTGSVQGDTVIGAASLSAQRVMGFRAPVVRPPSGLYRAAARTTAGAQLVGGWIILPSGAQVGLVNDGRQARPAPVLDPGAGAITIGNRRLPVAPADPDKP</sequence>
<name>A0A6H9YK09_9ACTN</name>
<proteinExistence type="predicted"/>
<protein>
    <submittedName>
        <fullName evidence="2">Uncharacterized protein</fullName>
    </submittedName>
</protein>
<keyword evidence="3" id="KW-1185">Reference proteome</keyword>
<dbReference type="Proteomes" id="UP000468735">
    <property type="component" value="Unassembled WGS sequence"/>
</dbReference>
<accession>A0A6H9YK09</accession>
<evidence type="ECO:0000256" key="1">
    <source>
        <dbReference type="SAM" id="MobiDB-lite"/>
    </source>
</evidence>
<dbReference type="OrthoDB" id="4538973at2"/>
<evidence type="ECO:0000313" key="3">
    <source>
        <dbReference type="Proteomes" id="UP000468735"/>
    </source>
</evidence>